<evidence type="ECO:0008006" key="4">
    <source>
        <dbReference type="Google" id="ProtNLM"/>
    </source>
</evidence>
<feature type="signal peptide" evidence="1">
    <location>
        <begin position="1"/>
        <end position="28"/>
    </location>
</feature>
<evidence type="ECO:0000313" key="2">
    <source>
        <dbReference type="EMBL" id="QDU57642.1"/>
    </source>
</evidence>
<name>A0A518ASE6_9BACT</name>
<dbReference type="InterPro" id="IPR018247">
    <property type="entry name" value="EF_Hand_1_Ca_BS"/>
</dbReference>
<dbReference type="RefSeq" id="WP_145248930.1">
    <property type="nucleotide sequence ID" value="NZ_CP036278.1"/>
</dbReference>
<dbReference type="Gene3D" id="1.10.1330.10">
    <property type="entry name" value="Dockerin domain"/>
    <property type="match status" value="1"/>
</dbReference>
<keyword evidence="1" id="KW-0732">Signal</keyword>
<accession>A0A518ASE6</accession>
<dbReference type="EMBL" id="CP036278">
    <property type="protein sequence ID" value="QDU57642.1"/>
    <property type="molecule type" value="Genomic_DNA"/>
</dbReference>
<dbReference type="PROSITE" id="PS00018">
    <property type="entry name" value="EF_HAND_1"/>
    <property type="match status" value="2"/>
</dbReference>
<keyword evidence="3" id="KW-1185">Reference proteome</keyword>
<organism evidence="2 3">
    <name type="scientific">Aeoliella mucimassa</name>
    <dbReference type="NCBI Taxonomy" id="2527972"/>
    <lineage>
        <taxon>Bacteria</taxon>
        <taxon>Pseudomonadati</taxon>
        <taxon>Planctomycetota</taxon>
        <taxon>Planctomycetia</taxon>
        <taxon>Pirellulales</taxon>
        <taxon>Lacipirellulaceae</taxon>
        <taxon>Aeoliella</taxon>
    </lineage>
</organism>
<dbReference type="AlphaFoldDB" id="A0A518ASE6"/>
<dbReference type="KEGG" id="amuc:Pan181_38610"/>
<evidence type="ECO:0000313" key="3">
    <source>
        <dbReference type="Proteomes" id="UP000315750"/>
    </source>
</evidence>
<evidence type="ECO:0000256" key="1">
    <source>
        <dbReference type="SAM" id="SignalP"/>
    </source>
</evidence>
<sequence precursor="true">MEYFNRTRWWQAVFIGMLVAGLPASVQALGITPDAEDWPFGNWSRSDANSSYAAWDMFTSAEGGDNLPDVGQHNAAEANVVETSDPAVAFLTSSGNIYSFSAATDFDVTMPAIDLGAGASTSVVLQVVTQGSELDYSSVRLSYDDGDQGITPDSTAELGRIELGGFGGELVTTLFAWDLDGVSTSSFLLEFNASAESMSLDEVILDTLAMASEVISQPGDYDGSGVVDHGDYEYWISQFGATNSPADGNGDGIVDLGDYTLWRDNLGSSTLTSGVASSQSVPEPATAGSLLVIIGLAGGSMYLASKGNGNA</sequence>
<proteinExistence type="predicted"/>
<dbReference type="OrthoDB" id="284598at2"/>
<reference evidence="2 3" key="1">
    <citation type="submission" date="2019-02" db="EMBL/GenBank/DDBJ databases">
        <title>Deep-cultivation of Planctomycetes and their phenomic and genomic characterization uncovers novel biology.</title>
        <authorList>
            <person name="Wiegand S."/>
            <person name="Jogler M."/>
            <person name="Boedeker C."/>
            <person name="Pinto D."/>
            <person name="Vollmers J."/>
            <person name="Rivas-Marin E."/>
            <person name="Kohn T."/>
            <person name="Peeters S.H."/>
            <person name="Heuer A."/>
            <person name="Rast P."/>
            <person name="Oberbeckmann S."/>
            <person name="Bunk B."/>
            <person name="Jeske O."/>
            <person name="Meyerdierks A."/>
            <person name="Storesund J.E."/>
            <person name="Kallscheuer N."/>
            <person name="Luecker S."/>
            <person name="Lage O.M."/>
            <person name="Pohl T."/>
            <person name="Merkel B.J."/>
            <person name="Hornburger P."/>
            <person name="Mueller R.-W."/>
            <person name="Bruemmer F."/>
            <person name="Labrenz M."/>
            <person name="Spormann A.M."/>
            <person name="Op den Camp H."/>
            <person name="Overmann J."/>
            <person name="Amann R."/>
            <person name="Jetten M.S.M."/>
            <person name="Mascher T."/>
            <person name="Medema M.H."/>
            <person name="Devos D.P."/>
            <person name="Kaster A.-K."/>
            <person name="Ovreas L."/>
            <person name="Rohde M."/>
            <person name="Galperin M.Y."/>
            <person name="Jogler C."/>
        </authorList>
    </citation>
    <scope>NUCLEOTIDE SEQUENCE [LARGE SCALE GENOMIC DNA]</scope>
    <source>
        <strain evidence="2 3">Pan181</strain>
    </source>
</reference>
<feature type="chain" id="PRO_5021968904" description="PEP-CTERM protein-sorting domain-containing protein" evidence="1">
    <location>
        <begin position="29"/>
        <end position="311"/>
    </location>
</feature>
<dbReference type="Proteomes" id="UP000315750">
    <property type="component" value="Chromosome"/>
</dbReference>
<gene>
    <name evidence="2" type="ORF">Pan181_38610</name>
</gene>
<dbReference type="InterPro" id="IPR036439">
    <property type="entry name" value="Dockerin_dom_sf"/>
</dbReference>
<protein>
    <recommendedName>
        <fullName evidence="4">PEP-CTERM protein-sorting domain-containing protein</fullName>
    </recommendedName>
</protein>
<dbReference type="GO" id="GO:0000272">
    <property type="term" value="P:polysaccharide catabolic process"/>
    <property type="evidence" value="ECO:0007669"/>
    <property type="project" value="InterPro"/>
</dbReference>